<comment type="similarity">
    <text evidence="4 14">Belongs to the class-III pyridoxal-phosphate-dependent aminotransferase family.</text>
</comment>
<evidence type="ECO:0000256" key="11">
    <source>
        <dbReference type="ARBA" id="ARBA00030665"/>
    </source>
</evidence>
<dbReference type="InterPro" id="IPR049704">
    <property type="entry name" value="Aminotrans_3_PPA_site"/>
</dbReference>
<comment type="pathway">
    <text evidence="3">Amine and polyamine biosynthesis; ectoine biosynthesis; L-ectoine from L-aspartate 4-semialdehyde: step 1/3.</text>
</comment>
<accession>A0AAU7B2E8</accession>
<keyword evidence="8 15" id="KW-0808">Transferase</keyword>
<sequence>MRRPGPSTTPATATADPLLARQTARESAARTYSRRLPLALVHGAGVEVRDSAGRTYIDCLAGAGALALGHHHPVVVDALQSALADGVPLTTLDLTTPLKDAFVEELFAALPASLAAAGRIQFCGPTGADAVEAAVKLARTATGRGGIVSFGGAYHGMTHGTLALSGAHAPKTPLGTLADDVQHLPFPTALRCPFGVGGEAGAALCARTLRWLLEDDHSGTPKPAAVILEPVQGEGGVQPAPTSFLREVRALTRAHGVVLIADEVQTGLGRTGRLWASDRGLDPDILVLSKAIGGGLPLAVIVYREELDVWAPGAHAGTFRGNQLAMAAGAATIRHVAAERLDVQADRVGSALMDGLRSAAAGCEAVADVRGRGLMIGIELVDPARTDADGVPVPDGERASALQQAMLERGVIVEVGGRGAATVRLLPPLILEAAHAERIVDAFAASLPA</sequence>
<evidence type="ECO:0000256" key="1">
    <source>
        <dbReference type="ARBA" id="ARBA00001933"/>
    </source>
</evidence>
<comment type="function">
    <text evidence="2">Catalyzes reversively the conversion of L-aspartate beta-semialdehyde (ASA) to L-2,4-diaminobutyrate (DABA) by transamination with L-glutamate.</text>
</comment>
<reference evidence="15" key="1">
    <citation type="submission" date="2022-12" db="EMBL/GenBank/DDBJ databases">
        <title>Paraconexibacter alkalitolerans sp. nov. and Baekduia alba sp. nov., isolated from soil and emended description of the genera Paraconexibacter (Chun et al., 2020) and Baekduia (An et al., 2020).</title>
        <authorList>
            <person name="Vieira S."/>
            <person name="Huber K.J."/>
            <person name="Geppert A."/>
            <person name="Wolf J."/>
            <person name="Neumann-Schaal M."/>
            <person name="Muesken M."/>
            <person name="Overmann J."/>
        </authorList>
    </citation>
    <scope>NUCLEOTIDE SEQUENCE</scope>
    <source>
        <strain evidence="15">AEG42_29</strain>
    </source>
</reference>
<dbReference type="RefSeq" id="WP_354699354.1">
    <property type="nucleotide sequence ID" value="NZ_CP114014.1"/>
</dbReference>
<keyword evidence="7 15" id="KW-0032">Aminotransferase</keyword>
<evidence type="ECO:0000256" key="7">
    <source>
        <dbReference type="ARBA" id="ARBA00022576"/>
    </source>
</evidence>
<dbReference type="PANTHER" id="PTHR43552:SF1">
    <property type="entry name" value="DIAMINOBUTYRATE--2-OXOGLUTARATE AMINOTRANSFERASE"/>
    <property type="match status" value="1"/>
</dbReference>
<dbReference type="InterPro" id="IPR004637">
    <property type="entry name" value="Dat"/>
</dbReference>
<evidence type="ECO:0000313" key="15">
    <source>
        <dbReference type="EMBL" id="XAY08170.1"/>
    </source>
</evidence>
<evidence type="ECO:0000256" key="5">
    <source>
        <dbReference type="ARBA" id="ARBA00013155"/>
    </source>
</evidence>
<dbReference type="SUPFAM" id="SSF53383">
    <property type="entry name" value="PLP-dependent transferases"/>
    <property type="match status" value="1"/>
</dbReference>
<dbReference type="InterPro" id="IPR015422">
    <property type="entry name" value="PyrdxlP-dep_Trfase_small"/>
</dbReference>
<dbReference type="PROSITE" id="PS00600">
    <property type="entry name" value="AA_TRANSFER_CLASS_3"/>
    <property type="match status" value="1"/>
</dbReference>
<evidence type="ECO:0000256" key="12">
    <source>
        <dbReference type="ARBA" id="ARBA00031476"/>
    </source>
</evidence>
<evidence type="ECO:0000256" key="8">
    <source>
        <dbReference type="ARBA" id="ARBA00022679"/>
    </source>
</evidence>
<dbReference type="EC" id="2.6.1.76" evidence="5"/>
<dbReference type="PIRSF" id="PIRSF000521">
    <property type="entry name" value="Transaminase_4ab_Lys_Orn"/>
    <property type="match status" value="1"/>
</dbReference>
<proteinExistence type="inferred from homology"/>
<gene>
    <name evidence="15" type="primary">dat</name>
    <name evidence="15" type="ORF">DSM112329_05068</name>
</gene>
<protein>
    <recommendedName>
        <fullName evidence="6">Diaminobutyrate--2-oxoglutarate transaminase</fullName>
        <ecNumber evidence="5">2.6.1.76</ecNumber>
    </recommendedName>
    <alternativeName>
        <fullName evidence="11">DABA aminotransferase</fullName>
    </alternativeName>
    <alternativeName>
        <fullName evidence="12">Diaminobutyrate--2-oxoglutarate aminotransferase</fullName>
    </alternativeName>
    <alternativeName>
        <fullName evidence="10">L-2,4-diaminobutyric acid transaminase</fullName>
    </alternativeName>
</protein>
<evidence type="ECO:0000256" key="2">
    <source>
        <dbReference type="ARBA" id="ARBA00002189"/>
    </source>
</evidence>
<dbReference type="NCBIfam" id="TIGR00709">
    <property type="entry name" value="dat"/>
    <property type="match status" value="1"/>
</dbReference>
<evidence type="ECO:0000256" key="14">
    <source>
        <dbReference type="RuleBase" id="RU003560"/>
    </source>
</evidence>
<dbReference type="EMBL" id="CP114014">
    <property type="protein sequence ID" value="XAY08170.1"/>
    <property type="molecule type" value="Genomic_DNA"/>
</dbReference>
<dbReference type="InterPro" id="IPR005814">
    <property type="entry name" value="Aminotrans_3"/>
</dbReference>
<evidence type="ECO:0000256" key="9">
    <source>
        <dbReference type="ARBA" id="ARBA00022898"/>
    </source>
</evidence>
<dbReference type="KEGG" id="parq:DSM112329_05068"/>
<evidence type="ECO:0000256" key="10">
    <source>
        <dbReference type="ARBA" id="ARBA00029744"/>
    </source>
</evidence>
<evidence type="ECO:0000256" key="3">
    <source>
        <dbReference type="ARBA" id="ARBA00004946"/>
    </source>
</evidence>
<dbReference type="GO" id="GO:0030170">
    <property type="term" value="F:pyridoxal phosphate binding"/>
    <property type="evidence" value="ECO:0007669"/>
    <property type="project" value="InterPro"/>
</dbReference>
<dbReference type="AlphaFoldDB" id="A0AAU7B2E8"/>
<dbReference type="InterPro" id="IPR015421">
    <property type="entry name" value="PyrdxlP-dep_Trfase_major"/>
</dbReference>
<evidence type="ECO:0000256" key="6">
    <source>
        <dbReference type="ARBA" id="ARBA00014798"/>
    </source>
</evidence>
<comment type="catalytic activity">
    <reaction evidence="13">
        <text>L-2,4-diaminobutanoate + 2-oxoglutarate = L-aspartate 4-semialdehyde + L-glutamate</text>
        <dbReference type="Rhea" id="RHEA:11160"/>
        <dbReference type="ChEBI" id="CHEBI:16810"/>
        <dbReference type="ChEBI" id="CHEBI:29985"/>
        <dbReference type="ChEBI" id="CHEBI:58761"/>
        <dbReference type="ChEBI" id="CHEBI:537519"/>
        <dbReference type="EC" id="2.6.1.76"/>
    </reaction>
</comment>
<dbReference type="GO" id="GO:0045303">
    <property type="term" value="F:diaminobutyrate-2-oxoglutarate transaminase activity"/>
    <property type="evidence" value="ECO:0007669"/>
    <property type="project" value="UniProtKB-EC"/>
</dbReference>
<dbReference type="Pfam" id="PF00202">
    <property type="entry name" value="Aminotran_3"/>
    <property type="match status" value="1"/>
</dbReference>
<dbReference type="FunFam" id="3.40.640.10:FF:000004">
    <property type="entry name" value="Acetylornithine aminotransferase"/>
    <property type="match status" value="1"/>
</dbReference>
<dbReference type="Gene3D" id="3.40.640.10">
    <property type="entry name" value="Type I PLP-dependent aspartate aminotransferase-like (Major domain)"/>
    <property type="match status" value="1"/>
</dbReference>
<dbReference type="PANTHER" id="PTHR43552">
    <property type="entry name" value="DIAMINOBUTYRATE--2-OXOGLUTARATE AMINOTRANSFERASE"/>
    <property type="match status" value="1"/>
</dbReference>
<organism evidence="15">
    <name type="scientific">Paraconexibacter sp. AEG42_29</name>
    <dbReference type="NCBI Taxonomy" id="2997339"/>
    <lineage>
        <taxon>Bacteria</taxon>
        <taxon>Bacillati</taxon>
        <taxon>Actinomycetota</taxon>
        <taxon>Thermoleophilia</taxon>
        <taxon>Solirubrobacterales</taxon>
        <taxon>Paraconexibacteraceae</taxon>
        <taxon>Paraconexibacter</taxon>
    </lineage>
</organism>
<evidence type="ECO:0000256" key="4">
    <source>
        <dbReference type="ARBA" id="ARBA00008954"/>
    </source>
</evidence>
<dbReference type="CDD" id="cd00610">
    <property type="entry name" value="OAT_like"/>
    <property type="match status" value="1"/>
</dbReference>
<keyword evidence="9 14" id="KW-0663">Pyridoxal phosphate</keyword>
<dbReference type="Gene3D" id="3.90.1150.10">
    <property type="entry name" value="Aspartate Aminotransferase, domain 1"/>
    <property type="match status" value="1"/>
</dbReference>
<comment type="cofactor">
    <cofactor evidence="1">
        <name>pyridoxal 5'-phosphate</name>
        <dbReference type="ChEBI" id="CHEBI:597326"/>
    </cofactor>
</comment>
<name>A0AAU7B2E8_9ACTN</name>
<dbReference type="InterPro" id="IPR015424">
    <property type="entry name" value="PyrdxlP-dep_Trfase"/>
</dbReference>
<evidence type="ECO:0000256" key="13">
    <source>
        <dbReference type="ARBA" id="ARBA00049111"/>
    </source>
</evidence>